<sequence>MPPAATQPGQTIRQARAVVKPVLSNPYATPWPALPNHLQNGVMAALPQLVPDAVAEYHTDRARCSAAAKRTRRKAKRAEMDVDSTATATADPTETSETTQHKVPTPPAILDHLVLGLNETIRALETAITSLRLRMALLADGTGPRFLPTAPAGQEPEAAVITYLLVPHTSVSPLALVDPLPTYCATYNTLLRQASAIPNVKKGEFGREIRVVPLGKREQELALATGLRRITSIGVRASHPAVGVLERLLRAALAPPRHSMTLPWPTTGLTVHKGEPEGKDKGSEGKREQEEGKREPEEGKGNQGREGKSEKNEKTPHPPIAYAPLHIKAVHTTAPADPGARKATRLAEVRARRVEAKAQRLAKRHEMERKVRAEVSGKFIKVKGRASRRADKAAKAAAMDVEQTA</sequence>
<evidence type="ECO:0000313" key="3">
    <source>
        <dbReference type="Proteomes" id="UP001222932"/>
    </source>
</evidence>
<proteinExistence type="predicted"/>
<dbReference type="GO" id="GO:0005655">
    <property type="term" value="C:nucleolar ribonuclease P complex"/>
    <property type="evidence" value="ECO:0007669"/>
    <property type="project" value="TreeGrafter"/>
</dbReference>
<evidence type="ECO:0000313" key="2">
    <source>
        <dbReference type="EMBL" id="GMK54231.1"/>
    </source>
</evidence>
<comment type="caution">
    <text evidence="2">The sequence shown here is derived from an EMBL/GenBank/DDBJ whole genome shotgun (WGS) entry which is preliminary data.</text>
</comment>
<dbReference type="GO" id="GO:0008033">
    <property type="term" value="P:tRNA processing"/>
    <property type="evidence" value="ECO:0007669"/>
    <property type="project" value="InterPro"/>
</dbReference>
<feature type="region of interest" description="Disordered" evidence="1">
    <location>
        <begin position="258"/>
        <end position="319"/>
    </location>
</feature>
<dbReference type="GO" id="GO:0000171">
    <property type="term" value="F:ribonuclease MRP activity"/>
    <property type="evidence" value="ECO:0007669"/>
    <property type="project" value="TreeGrafter"/>
</dbReference>
<dbReference type="GO" id="GO:0005829">
    <property type="term" value="C:cytosol"/>
    <property type="evidence" value="ECO:0007669"/>
    <property type="project" value="TreeGrafter"/>
</dbReference>
<feature type="compositionally biased region" description="Basic and acidic residues" evidence="1">
    <location>
        <begin position="272"/>
        <end position="316"/>
    </location>
</feature>
<gene>
    <name evidence="2" type="ORF">CspeluHIS016_0108170</name>
</gene>
<keyword evidence="3" id="KW-1185">Reference proteome</keyword>
<evidence type="ECO:0000256" key="1">
    <source>
        <dbReference type="SAM" id="MobiDB-lite"/>
    </source>
</evidence>
<dbReference type="PANTHER" id="PTHR28272:SF1">
    <property type="entry name" value="RIBONUCLEASES P_MRP PROTEIN SUBUNIT POP3"/>
    <property type="match status" value="1"/>
</dbReference>
<dbReference type="InterPro" id="IPR013241">
    <property type="entry name" value="RNase_P_Pop3"/>
</dbReference>
<dbReference type="GO" id="GO:0006364">
    <property type="term" value="P:rRNA processing"/>
    <property type="evidence" value="ECO:0007669"/>
    <property type="project" value="InterPro"/>
</dbReference>
<dbReference type="GO" id="GO:0004526">
    <property type="term" value="F:ribonuclease P activity"/>
    <property type="evidence" value="ECO:0007669"/>
    <property type="project" value="TreeGrafter"/>
</dbReference>
<feature type="compositionally biased region" description="Polar residues" evidence="1">
    <location>
        <begin position="84"/>
        <end position="102"/>
    </location>
</feature>
<dbReference type="PANTHER" id="PTHR28272">
    <property type="entry name" value="RIBONUCLEASES P/MRP PROTEIN SUBUNIT POP3"/>
    <property type="match status" value="1"/>
</dbReference>
<feature type="region of interest" description="Disordered" evidence="1">
    <location>
        <begin position="68"/>
        <end position="104"/>
    </location>
</feature>
<accession>A0AAD3Y8M8</accession>
<name>A0AAD3Y8M8_9TREE</name>
<reference evidence="2" key="2">
    <citation type="submission" date="2023-06" db="EMBL/GenBank/DDBJ databases">
        <authorList>
            <person name="Kobayashi Y."/>
            <person name="Kayamori A."/>
            <person name="Aoki K."/>
            <person name="Shiwa Y."/>
            <person name="Fujita N."/>
            <person name="Sugita T."/>
            <person name="Iwasaki W."/>
            <person name="Tanaka N."/>
            <person name="Takashima M."/>
        </authorList>
    </citation>
    <scope>NUCLEOTIDE SEQUENCE</scope>
    <source>
        <strain evidence="2">HIS016</strain>
    </source>
</reference>
<dbReference type="GO" id="GO:0034965">
    <property type="term" value="P:intronic box C/D snoRNA processing"/>
    <property type="evidence" value="ECO:0007669"/>
    <property type="project" value="TreeGrafter"/>
</dbReference>
<dbReference type="EMBL" id="BTCM01000001">
    <property type="protein sequence ID" value="GMK54231.1"/>
    <property type="molecule type" value="Genomic_DNA"/>
</dbReference>
<dbReference type="GO" id="GO:0000172">
    <property type="term" value="C:ribonuclease MRP complex"/>
    <property type="evidence" value="ECO:0007669"/>
    <property type="project" value="TreeGrafter"/>
</dbReference>
<feature type="region of interest" description="Disordered" evidence="1">
    <location>
        <begin position="386"/>
        <end position="405"/>
    </location>
</feature>
<reference evidence="2" key="1">
    <citation type="journal article" date="2023" name="BMC Genomics">
        <title>Chromosome-level genome assemblies of Cutaneotrichosporon spp. (Trichosporonales, Basidiomycota) reveal imbalanced evolution between nucleotide sequences and chromosome synteny.</title>
        <authorList>
            <person name="Kobayashi Y."/>
            <person name="Kayamori A."/>
            <person name="Aoki K."/>
            <person name="Shiwa Y."/>
            <person name="Matsutani M."/>
            <person name="Fujita N."/>
            <person name="Sugita T."/>
            <person name="Iwasaki W."/>
            <person name="Tanaka N."/>
            <person name="Takashima M."/>
        </authorList>
    </citation>
    <scope>NUCLEOTIDE SEQUENCE</scope>
    <source>
        <strain evidence="2">HIS016</strain>
    </source>
</reference>
<dbReference type="AlphaFoldDB" id="A0AAD3Y8M8"/>
<organism evidence="2 3">
    <name type="scientific">Cutaneotrichosporon spelunceum</name>
    <dbReference type="NCBI Taxonomy" id="1672016"/>
    <lineage>
        <taxon>Eukaryota</taxon>
        <taxon>Fungi</taxon>
        <taxon>Dikarya</taxon>
        <taxon>Basidiomycota</taxon>
        <taxon>Agaricomycotina</taxon>
        <taxon>Tremellomycetes</taxon>
        <taxon>Trichosporonales</taxon>
        <taxon>Trichosporonaceae</taxon>
        <taxon>Cutaneotrichosporon</taxon>
    </lineage>
</organism>
<protein>
    <submittedName>
        <fullName evidence="2">Uncharacterized protein</fullName>
    </submittedName>
</protein>
<dbReference type="Proteomes" id="UP001222932">
    <property type="component" value="Unassembled WGS sequence"/>
</dbReference>